<comment type="similarity">
    <text evidence="3">Belongs to the DOCK family.</text>
</comment>
<accession>A0A8C9SLR7</accession>
<dbReference type="FunFam" id="1.20.58.740:FF:000002">
    <property type="entry name" value="Dedicator of cytokinesis protein 7"/>
    <property type="match status" value="1"/>
</dbReference>
<reference evidence="7" key="2">
    <citation type="submission" date="2025-08" db="UniProtKB">
        <authorList>
            <consortium name="Ensembl"/>
        </authorList>
    </citation>
    <scope>IDENTIFICATION</scope>
</reference>
<dbReference type="Gene3D" id="2.60.40.150">
    <property type="entry name" value="C2 domain"/>
    <property type="match status" value="1"/>
</dbReference>
<feature type="compositionally biased region" description="Low complexity" evidence="4">
    <location>
        <begin position="823"/>
        <end position="833"/>
    </location>
</feature>
<dbReference type="GeneTree" id="ENSGT00940000155661"/>
<dbReference type="InterPro" id="IPR037808">
    <property type="entry name" value="C2_Dock-C"/>
</dbReference>
<evidence type="ECO:0000259" key="5">
    <source>
        <dbReference type="PROSITE" id="PS51650"/>
    </source>
</evidence>
<dbReference type="Gene3D" id="1.20.58.740">
    <property type="match status" value="1"/>
</dbReference>
<dbReference type="FunFam" id="2.60.40.150:FF:000022">
    <property type="entry name" value="Dedicator of cytokinesis protein 7"/>
    <property type="match status" value="1"/>
</dbReference>
<dbReference type="Pfam" id="PF20421">
    <property type="entry name" value="DHR-2_Lobe_C"/>
    <property type="match status" value="1"/>
</dbReference>
<gene>
    <name evidence="7" type="primary">DOCK7</name>
    <name evidence="7" type="synonym">dock7</name>
</gene>
<dbReference type="InterPro" id="IPR021816">
    <property type="entry name" value="DOCK_C/D_N"/>
</dbReference>
<evidence type="ECO:0000256" key="4">
    <source>
        <dbReference type="SAM" id="MobiDB-lite"/>
    </source>
</evidence>
<dbReference type="PROSITE" id="PS51650">
    <property type="entry name" value="C2_DOCK"/>
    <property type="match status" value="1"/>
</dbReference>
<sequence>MAERRAFAQKISRTVAAEVRKQIAGQYGGSPQLLKNLTVGASTASNTVPLTEAVEPVDFEEYLITHPPIIESGPLRDLVEFPPDDIEVLHVPRECRTLGQAVPEEGDNDPHVRDCARSYTEDWAVEPAGYVLQDDLKRRSMSMDDTPRGSWACSIFDLKNSVPDALLPRLLDRAPNEEIDRQNEDSRKAQRHRELFALHPALDEEPIERHCVPEVPKEHFGQRLLVKCLSLKFEIEIEPIFASLALYDVKEKKKISENFFFDLNSEQTKSMLRPHIQSAAISTLARSAIFSITYPSQDVFLVIKLEKVLQQGDIGECAEPYMVFKESDAAKNKEKLEKLRAQSEQFCQRLGRYRMPFAWTAIHLMNIVNSAGSLERDTELEMPLPGALTGPSVTAIWVTFCLFPCVLQEGDRLSDEDLYKFLADMRRPSSVLRRLRPITAQLKIDISPAPENPHYCLTPELLQVKPYPDSRVRPTREILEFPAKDIYVPNTTYRNLLYIYPQSLNFANRQGSARNITVKVQFMNGEDPSNAMPVIFGKSSCSEYAKEAYTAVVYHNRSPDFHDEIKIKLPASLTDHHHILFTFYHVSCQQKQNTPLETPVGYTWIPMLQNGRLRTGHFCLPVSLEKPPQSYSVLSPDVPLPGMKWVDNHRGVFNVEVVAVSTIHTQDQYLDKFFALVHALDEHMFPVRIGDMRIMENNLEAELKSSIAALSNSQLEPIVRFLHLLLDKLVLLVVRPPVIAGQIVNLGQASFEVMASIVNRLHKYLDGQDQHGRNSLLSSYIHYVFRLPNMDPNSPSPGPGGLGGSVHYATMARSAVRPASLNLNRSRSLSNSNPDISGTPTSPDDEVRSIIGSKVSAFCWRRQTVPSFDDQVTHLQQTLSNHDSRRKNLFHEELALQWVVSSGSVREGALQQAWFFFELMVKSIIHHLYFTDRLESPRKNRFPERFMDDITALVSTIAGDIVSRFQKDLELVERLNTSLAFFLNDLLCVMDRGFVFCLIKTYWKQLYALQNPTLESLRLDFLRIVCSHEHYVTLNLPCSLLTPPASPSPSVSSSSGFSSHVQDQKIANMFELSVPFREQHYLAGLVLSELAVILDPEAEGMFGLHKKAISVVHNLLSSHDSDPRYADSEVKARVAMLYLPLIGIVMETLPQLYDFTVEDHEAEGNSMISQTVAMAIAGTSVILFQTTRQHGSFSAESSRSLLICLLWVLKNADDMVLQKWFTDLSVSQLNRLLDMLYLCVSCFEYKRMNSLTFKKSKDMKAKLEEAILGSIGARQEMVRRSRGQLGGQENLRWRKDMTHWRQNSEKMDKTRAELEHEALIDGNLATEANLIILDTLEIIVQTVSVTESKESILGGVLKVLLHSMACNQSALYLQHCFATQRALVSKFPELLFEEETEQCADLCLRLLRSCSSSIGTIRSHASASLYLLMRQNFEIGNNFARVKMQVTMSLSSLVGTSQNFNEEFLRRSLKTILTYAEEDLELRETTFPDQVQDLVFNLHMILSDTVKMKEHQEDPEMLIDLMYRIAKGYQTSPDLRLTWLQNMAGKHSERNNHAEAAQCLVHSAALVAEYLSMLEDRKYLPVGCVTFQNISSNVLEESAVSDDVVSPDEEGICSGKYFTEVGLVGLLEQAASSFSMAGMYEAVNEVYKILIPVHEASRDAKKLATIHGKLQEAFGKIVHQDGKRMFGTYFRVGFYGSKFGDLDEQEFVYKEPAITKLAEISHRLEVNKSQEFGEDQVEVIKDSNPVDKCKLDPNKAFIQITYVEPYFDTYEMKDRITYFDKNYNLRRFVYCTPFTLDGRAHGDLHEQFKRKTILTTSHAFPYIKTRINIINKEEIISMPIEVAIEDMQKKTQELAFATHQDPADAKMLQMVLQGSVGTTVNQGPLEVAQVFLSEIPSDPKLYRHHNKLRLCFKDFTKRCEDALRKNKSLIGPDQKEYQRELERNYHRLKEALQPLINRKIPQLYKPILQVNSHRDSFSRMSLRKLDI</sequence>
<feature type="domain" description="DOCKER" evidence="6">
    <location>
        <begin position="1527"/>
        <end position="1961"/>
    </location>
</feature>
<organism evidence="7 8">
    <name type="scientific">Scleropages formosus</name>
    <name type="common">Asian bonytongue</name>
    <name type="synonym">Osteoglossum formosum</name>
    <dbReference type="NCBI Taxonomy" id="113540"/>
    <lineage>
        <taxon>Eukaryota</taxon>
        <taxon>Metazoa</taxon>
        <taxon>Chordata</taxon>
        <taxon>Craniata</taxon>
        <taxon>Vertebrata</taxon>
        <taxon>Euteleostomi</taxon>
        <taxon>Actinopterygii</taxon>
        <taxon>Neopterygii</taxon>
        <taxon>Teleostei</taxon>
        <taxon>Osteoglossocephala</taxon>
        <taxon>Osteoglossomorpha</taxon>
        <taxon>Osteoglossiformes</taxon>
        <taxon>Osteoglossidae</taxon>
        <taxon>Scleropages</taxon>
    </lineage>
</organism>
<evidence type="ECO:0000256" key="1">
    <source>
        <dbReference type="ARBA" id="ARBA00022553"/>
    </source>
</evidence>
<dbReference type="GO" id="GO:0007264">
    <property type="term" value="P:small GTPase-mediated signal transduction"/>
    <property type="evidence" value="ECO:0007669"/>
    <property type="project" value="InterPro"/>
</dbReference>
<keyword evidence="1" id="KW-0597">Phosphoprotein</keyword>
<dbReference type="Pfam" id="PF11878">
    <property type="entry name" value="DOCK_C-D_N"/>
    <property type="match status" value="1"/>
</dbReference>
<dbReference type="Pfam" id="PF20422">
    <property type="entry name" value="DHR-2_Lobe_B"/>
    <property type="match status" value="1"/>
</dbReference>
<dbReference type="Gene3D" id="1.25.40.410">
    <property type="match status" value="1"/>
</dbReference>
<dbReference type="Ensembl" id="ENSSFOT00015074322.1">
    <property type="protein sequence ID" value="ENSSFOP00015039508.1"/>
    <property type="gene ID" value="ENSSFOG00015000804.2"/>
</dbReference>
<keyword evidence="2" id="KW-0344">Guanine-nucleotide releasing factor</keyword>
<proteinExistence type="inferred from homology"/>
<evidence type="ECO:0000313" key="8">
    <source>
        <dbReference type="Proteomes" id="UP000694397"/>
    </source>
</evidence>
<feature type="region of interest" description="Disordered" evidence="4">
    <location>
        <begin position="823"/>
        <end position="847"/>
    </location>
</feature>
<name>A0A8C9SLR7_SCLFO</name>
<feature type="domain" description="C2 DOCK-type" evidence="5">
    <location>
        <begin position="494"/>
        <end position="660"/>
    </location>
</feature>
<reference evidence="7 8" key="1">
    <citation type="submission" date="2019-04" db="EMBL/GenBank/DDBJ databases">
        <authorList>
            <consortium name="Wellcome Sanger Institute Data Sharing"/>
        </authorList>
    </citation>
    <scope>NUCLEOTIDE SEQUENCE [LARGE SCALE GENOMIC DNA]</scope>
</reference>
<dbReference type="InterPro" id="IPR043162">
    <property type="entry name" value="DOCK_C_lobe_C"/>
</dbReference>
<dbReference type="CDD" id="cd08696">
    <property type="entry name" value="C2_Dock-C"/>
    <property type="match status" value="1"/>
</dbReference>
<keyword evidence="8" id="KW-1185">Reference proteome</keyword>
<dbReference type="Proteomes" id="UP000694397">
    <property type="component" value="Chromosome 9"/>
</dbReference>
<dbReference type="GO" id="GO:0005085">
    <property type="term" value="F:guanyl-nucleotide exchange factor activity"/>
    <property type="evidence" value="ECO:0007669"/>
    <property type="project" value="UniProtKB-KW"/>
</dbReference>
<dbReference type="Pfam" id="PF14429">
    <property type="entry name" value="DOCK-C2"/>
    <property type="match status" value="1"/>
</dbReference>
<dbReference type="InterPro" id="IPR046769">
    <property type="entry name" value="DOCKER_Lobe_A"/>
</dbReference>
<dbReference type="InterPro" id="IPR027007">
    <property type="entry name" value="C2_DOCK-type_domain"/>
</dbReference>
<dbReference type="InterPro" id="IPR043161">
    <property type="entry name" value="DOCK_C_lobe_A"/>
</dbReference>
<dbReference type="FunFam" id="1.25.40.410:FF:000002">
    <property type="entry name" value="Dedicator of cytokinesis protein 7"/>
    <property type="match status" value="1"/>
</dbReference>
<dbReference type="PANTHER" id="PTHR23317">
    <property type="entry name" value="DEDICATOR OF CYTOKINESIS DOCK"/>
    <property type="match status" value="1"/>
</dbReference>
<dbReference type="InterPro" id="IPR026791">
    <property type="entry name" value="DOCK"/>
</dbReference>
<evidence type="ECO:0000313" key="7">
    <source>
        <dbReference type="Ensembl" id="ENSSFOP00015039508.1"/>
    </source>
</evidence>
<dbReference type="PROSITE" id="PS51651">
    <property type="entry name" value="DOCKER"/>
    <property type="match status" value="1"/>
</dbReference>
<protein>
    <submittedName>
        <fullName evidence="7">Dedicator of cytokinesis 7</fullName>
    </submittedName>
</protein>
<dbReference type="InterPro" id="IPR046773">
    <property type="entry name" value="DOCKER_Lobe_C"/>
</dbReference>
<dbReference type="InterPro" id="IPR035892">
    <property type="entry name" value="C2_domain_sf"/>
</dbReference>
<reference evidence="7" key="3">
    <citation type="submission" date="2025-09" db="UniProtKB">
        <authorList>
            <consortium name="Ensembl"/>
        </authorList>
    </citation>
    <scope>IDENTIFICATION</scope>
</reference>
<dbReference type="InterPro" id="IPR027357">
    <property type="entry name" value="DOCKER_dom"/>
</dbReference>
<dbReference type="InterPro" id="IPR046770">
    <property type="entry name" value="DOCKER_Lobe_B"/>
</dbReference>
<evidence type="ECO:0000256" key="3">
    <source>
        <dbReference type="PROSITE-ProRule" id="PRU00983"/>
    </source>
</evidence>
<dbReference type="Pfam" id="PF06920">
    <property type="entry name" value="DHR-2_Lobe_A"/>
    <property type="match status" value="1"/>
</dbReference>
<dbReference type="GO" id="GO:0007409">
    <property type="term" value="P:axonogenesis"/>
    <property type="evidence" value="ECO:0007669"/>
    <property type="project" value="TreeGrafter"/>
</dbReference>
<evidence type="ECO:0000259" key="6">
    <source>
        <dbReference type="PROSITE" id="PS51651"/>
    </source>
</evidence>
<evidence type="ECO:0000256" key="2">
    <source>
        <dbReference type="ARBA" id="ARBA00022658"/>
    </source>
</evidence>
<dbReference type="PANTHER" id="PTHR23317:SF78">
    <property type="entry name" value="DEDICATOR OF CYTOKINESIS PROTEIN 7"/>
    <property type="match status" value="1"/>
</dbReference>